<feature type="signal peptide" evidence="1">
    <location>
        <begin position="1"/>
        <end position="26"/>
    </location>
</feature>
<evidence type="ECO:0000313" key="3">
    <source>
        <dbReference type="Proteomes" id="UP001500368"/>
    </source>
</evidence>
<proteinExistence type="predicted"/>
<evidence type="ECO:0000256" key="1">
    <source>
        <dbReference type="SAM" id="SignalP"/>
    </source>
</evidence>
<gene>
    <name evidence="2" type="ORF">GCM10025790_05080</name>
</gene>
<comment type="caution">
    <text evidence="2">The sequence shown here is derived from an EMBL/GenBank/DDBJ whole genome shotgun (WGS) entry which is preliminary data.</text>
</comment>
<dbReference type="PANTHER" id="PTHR43649:SF11">
    <property type="entry name" value="ABC TRANSPORTER SUBSTRATE-BINDING PROTEIN YESO-RELATED"/>
    <property type="match status" value="1"/>
</dbReference>
<dbReference type="PANTHER" id="PTHR43649">
    <property type="entry name" value="ARABINOSE-BINDING PROTEIN-RELATED"/>
    <property type="match status" value="1"/>
</dbReference>
<dbReference type="Proteomes" id="UP001500368">
    <property type="component" value="Unassembled WGS sequence"/>
</dbReference>
<dbReference type="InterPro" id="IPR006059">
    <property type="entry name" value="SBP"/>
</dbReference>
<dbReference type="EMBL" id="BAABLW010000002">
    <property type="protein sequence ID" value="GAA4913292.1"/>
    <property type="molecule type" value="Genomic_DNA"/>
</dbReference>
<evidence type="ECO:0000313" key="2">
    <source>
        <dbReference type="EMBL" id="GAA4913292.1"/>
    </source>
</evidence>
<reference evidence="3" key="1">
    <citation type="journal article" date="2019" name="Int. J. Syst. Evol. Microbiol.">
        <title>The Global Catalogue of Microorganisms (GCM) 10K type strain sequencing project: providing services to taxonomists for standard genome sequencing and annotation.</title>
        <authorList>
            <consortium name="The Broad Institute Genomics Platform"/>
            <consortium name="The Broad Institute Genome Sequencing Center for Infectious Disease"/>
            <person name="Wu L."/>
            <person name="Ma J."/>
        </authorList>
    </citation>
    <scope>NUCLEOTIDE SEQUENCE [LARGE SCALE GENOMIC DNA]</scope>
    <source>
        <strain evidence="3">JCM 19129</strain>
    </source>
</reference>
<keyword evidence="3" id="KW-1185">Reference proteome</keyword>
<dbReference type="InterPro" id="IPR050490">
    <property type="entry name" value="Bact_solute-bd_prot1"/>
</dbReference>
<organism evidence="2 3">
    <name type="scientific">Nesterenkonia rhizosphaerae</name>
    <dbReference type="NCBI Taxonomy" id="1348272"/>
    <lineage>
        <taxon>Bacteria</taxon>
        <taxon>Bacillati</taxon>
        <taxon>Actinomycetota</taxon>
        <taxon>Actinomycetes</taxon>
        <taxon>Micrococcales</taxon>
        <taxon>Micrococcaceae</taxon>
        <taxon>Nesterenkonia</taxon>
    </lineage>
</organism>
<protein>
    <submittedName>
        <fullName evidence="2">Extracellular solute-binding protein</fullName>
    </submittedName>
</protein>
<dbReference type="SUPFAM" id="SSF53850">
    <property type="entry name" value="Periplasmic binding protein-like II"/>
    <property type="match status" value="1"/>
</dbReference>
<dbReference type="PROSITE" id="PS51257">
    <property type="entry name" value="PROKAR_LIPOPROTEIN"/>
    <property type="match status" value="1"/>
</dbReference>
<sequence length="431" mass="47060">MTGTKKFTRLSAAAAAVALLAVTACGGGNNAEGGGDEDSQEQVQLRFAWWGSELRQANSMAIIEAFEDEYPHISVEGEFADWAGYQDLLATQFASRDAPDIVQLDDEFIREYADRGVLLELTDIDTSDIDPTILEGGQAEGVQIAIPTGVNALVMMANPELFDEAGVELPDDTTWTWDDFDEITQTIHEETEAFGTNNPIMQVMRVWARQQGEHLFTEDGQYGLSVEQTEEWFQTLYDWSQAGTLPNASLMVEEESATMEDSLIATGRAALGTSWTNQLPALTTASGVDLVPLRMPSPTGNAEDNGLWFKNTMLIAGNAGTEHPEEVQLFIDFFINTEEAGLHNMMDRGLPINETVRAAVVDQVDAQDQVVAELIDSLGGEITDPEPMLPVGYGAISDSYTRYLQEVMFERMTPAEAAEAFVADAESNLGS</sequence>
<name>A0ABP9FQM3_9MICC</name>
<dbReference type="RefSeq" id="WP_345476519.1">
    <property type="nucleotide sequence ID" value="NZ_BAABLW010000002.1"/>
</dbReference>
<dbReference type="Pfam" id="PF01547">
    <property type="entry name" value="SBP_bac_1"/>
    <property type="match status" value="1"/>
</dbReference>
<feature type="chain" id="PRO_5045437946" evidence="1">
    <location>
        <begin position="27"/>
        <end position="431"/>
    </location>
</feature>
<accession>A0ABP9FQM3</accession>
<dbReference type="Gene3D" id="3.40.190.10">
    <property type="entry name" value="Periplasmic binding protein-like II"/>
    <property type="match status" value="2"/>
</dbReference>
<keyword evidence="1" id="KW-0732">Signal</keyword>